<keyword evidence="3" id="KW-0540">Nuclease</keyword>
<dbReference type="InterPro" id="IPR022907">
    <property type="entry name" value="VapC_family"/>
</dbReference>
<dbReference type="GO" id="GO:0016787">
    <property type="term" value="F:hydrolase activity"/>
    <property type="evidence" value="ECO:0007669"/>
    <property type="project" value="UniProtKB-KW"/>
</dbReference>
<comment type="cofactor">
    <cofactor evidence="1">
        <name>Mg(2+)</name>
        <dbReference type="ChEBI" id="CHEBI:18420"/>
    </cofactor>
</comment>
<dbReference type="AlphaFoldDB" id="A0A3B0VLC0"/>
<dbReference type="GO" id="GO:0046872">
    <property type="term" value="F:metal ion binding"/>
    <property type="evidence" value="ECO:0007669"/>
    <property type="project" value="UniProtKB-KW"/>
</dbReference>
<dbReference type="InterPro" id="IPR029060">
    <property type="entry name" value="PIN-like_dom_sf"/>
</dbReference>
<evidence type="ECO:0000259" key="8">
    <source>
        <dbReference type="Pfam" id="PF01850"/>
    </source>
</evidence>
<evidence type="ECO:0000313" key="9">
    <source>
        <dbReference type="EMBL" id="VAW32926.1"/>
    </source>
</evidence>
<keyword evidence="4" id="KW-0479">Metal-binding</keyword>
<evidence type="ECO:0000256" key="6">
    <source>
        <dbReference type="ARBA" id="ARBA00022842"/>
    </source>
</evidence>
<comment type="similarity">
    <text evidence="7">Belongs to the PINc/VapC protein family.</text>
</comment>
<evidence type="ECO:0000256" key="7">
    <source>
        <dbReference type="ARBA" id="ARBA00038093"/>
    </source>
</evidence>
<dbReference type="PANTHER" id="PTHR33653">
    <property type="entry name" value="RIBONUCLEASE VAPC2"/>
    <property type="match status" value="1"/>
</dbReference>
<dbReference type="InterPro" id="IPR002716">
    <property type="entry name" value="PIN_dom"/>
</dbReference>
<proteinExistence type="inferred from homology"/>
<evidence type="ECO:0000256" key="5">
    <source>
        <dbReference type="ARBA" id="ARBA00022801"/>
    </source>
</evidence>
<keyword evidence="2" id="KW-1277">Toxin-antitoxin system</keyword>
<keyword evidence="6" id="KW-0460">Magnesium</keyword>
<dbReference type="PANTHER" id="PTHR33653:SF1">
    <property type="entry name" value="RIBONUCLEASE VAPC2"/>
    <property type="match status" value="1"/>
</dbReference>
<dbReference type="GO" id="GO:0004540">
    <property type="term" value="F:RNA nuclease activity"/>
    <property type="evidence" value="ECO:0007669"/>
    <property type="project" value="InterPro"/>
</dbReference>
<dbReference type="CDD" id="cd18741">
    <property type="entry name" value="PIN_VapC4-5_FitB-like"/>
    <property type="match status" value="1"/>
</dbReference>
<dbReference type="EMBL" id="UOEU01000406">
    <property type="protein sequence ID" value="VAW32926.1"/>
    <property type="molecule type" value="Genomic_DNA"/>
</dbReference>
<dbReference type="Gene3D" id="3.40.50.1010">
    <property type="entry name" value="5'-nuclease"/>
    <property type="match status" value="1"/>
</dbReference>
<evidence type="ECO:0000256" key="3">
    <source>
        <dbReference type="ARBA" id="ARBA00022722"/>
    </source>
</evidence>
<sequence length="128" mass="14257">MSRYLLDTGLIIQHLRGHKPTVKLLRGLGKTERLCISTITRLEIYAGMRPHEAFNTQKLLSRFVNLDITGRIADKAGSYLASAKAERQGLQIPDAIIAATATTHNLTVVTFNIVHFNDITNLSLYPLK</sequence>
<dbReference type="Pfam" id="PF01850">
    <property type="entry name" value="PIN"/>
    <property type="match status" value="1"/>
</dbReference>
<reference evidence="9" key="1">
    <citation type="submission" date="2018-06" db="EMBL/GenBank/DDBJ databases">
        <authorList>
            <person name="Zhirakovskaya E."/>
        </authorList>
    </citation>
    <scope>NUCLEOTIDE SEQUENCE</scope>
</reference>
<name>A0A3B0VLC0_9ZZZZ</name>
<keyword evidence="5" id="KW-0378">Hydrolase</keyword>
<accession>A0A3B0VLC0</accession>
<dbReference type="InterPro" id="IPR050556">
    <property type="entry name" value="Type_II_TA_system_RNase"/>
</dbReference>
<organism evidence="9">
    <name type="scientific">hydrothermal vent metagenome</name>
    <dbReference type="NCBI Taxonomy" id="652676"/>
    <lineage>
        <taxon>unclassified sequences</taxon>
        <taxon>metagenomes</taxon>
        <taxon>ecological metagenomes</taxon>
    </lineage>
</organism>
<evidence type="ECO:0000256" key="4">
    <source>
        <dbReference type="ARBA" id="ARBA00022723"/>
    </source>
</evidence>
<evidence type="ECO:0000256" key="2">
    <source>
        <dbReference type="ARBA" id="ARBA00022649"/>
    </source>
</evidence>
<dbReference type="HAMAP" id="MF_00265">
    <property type="entry name" value="VapC_Nob1"/>
    <property type="match status" value="1"/>
</dbReference>
<evidence type="ECO:0000256" key="1">
    <source>
        <dbReference type="ARBA" id="ARBA00001946"/>
    </source>
</evidence>
<gene>
    <name evidence="9" type="ORF">MNBD_CHLOROFLEXI01-769</name>
</gene>
<feature type="domain" description="PIN" evidence="8">
    <location>
        <begin position="4"/>
        <end position="113"/>
    </location>
</feature>
<protein>
    <recommendedName>
        <fullName evidence="8">PIN domain-containing protein</fullName>
    </recommendedName>
</protein>
<dbReference type="SUPFAM" id="SSF88723">
    <property type="entry name" value="PIN domain-like"/>
    <property type="match status" value="1"/>
</dbReference>